<comment type="cofactor">
    <cofactor evidence="1">
        <name>Mg(2+)</name>
        <dbReference type="ChEBI" id="CHEBI:18420"/>
    </cofactor>
</comment>
<evidence type="ECO:0000313" key="16">
    <source>
        <dbReference type="EMBL" id="CAF0808656.1"/>
    </source>
</evidence>
<feature type="domain" description="Protein kinase" evidence="15">
    <location>
        <begin position="117"/>
        <end position="410"/>
    </location>
</feature>
<keyword evidence="4 10" id="KW-0728">SH3 domain</keyword>
<keyword evidence="6 11" id="KW-0547">Nucleotide-binding</keyword>
<dbReference type="Gene3D" id="2.30.30.40">
    <property type="entry name" value="SH3 Domains"/>
    <property type="match status" value="1"/>
</dbReference>
<dbReference type="InterPro" id="IPR011009">
    <property type="entry name" value="Kinase-like_dom_sf"/>
</dbReference>
<evidence type="ECO:0000256" key="11">
    <source>
        <dbReference type="PROSITE-ProRule" id="PRU10141"/>
    </source>
</evidence>
<dbReference type="Pfam" id="PF14604">
    <property type="entry name" value="SH3_9"/>
    <property type="match status" value="1"/>
</dbReference>
<evidence type="ECO:0000256" key="6">
    <source>
        <dbReference type="ARBA" id="ARBA00022741"/>
    </source>
</evidence>
<dbReference type="PROSITE" id="PS50002">
    <property type="entry name" value="SH3"/>
    <property type="match status" value="1"/>
</dbReference>
<accession>A0A813T2E9</accession>
<dbReference type="EMBL" id="CAJNOK010007430">
    <property type="protein sequence ID" value="CAF1034126.1"/>
    <property type="molecule type" value="Genomic_DNA"/>
</dbReference>
<comment type="similarity">
    <text evidence="2">Belongs to the protein kinase superfamily. STE Ser/Thr protein kinase family. MAP kinase kinase kinase subfamily.</text>
</comment>
<keyword evidence="20" id="KW-1185">Reference proteome</keyword>
<feature type="compositionally biased region" description="Polar residues" evidence="13">
    <location>
        <begin position="906"/>
        <end position="921"/>
    </location>
</feature>
<feature type="compositionally biased region" description="Low complexity" evidence="13">
    <location>
        <begin position="569"/>
        <end position="594"/>
    </location>
</feature>
<dbReference type="Gene3D" id="1.10.510.10">
    <property type="entry name" value="Transferase(Phosphotransferase) domain 1"/>
    <property type="match status" value="1"/>
</dbReference>
<keyword evidence="12" id="KW-0175">Coiled coil</keyword>
<dbReference type="SUPFAM" id="SSF50044">
    <property type="entry name" value="SH3-domain"/>
    <property type="match status" value="1"/>
</dbReference>
<feature type="binding site" evidence="11">
    <location>
        <position position="144"/>
    </location>
    <ligand>
        <name>ATP</name>
        <dbReference type="ChEBI" id="CHEBI:30616"/>
    </ligand>
</feature>
<dbReference type="GO" id="GO:0004706">
    <property type="term" value="F:JUN kinase kinase kinase activity"/>
    <property type="evidence" value="ECO:0007669"/>
    <property type="project" value="TreeGrafter"/>
</dbReference>
<feature type="compositionally biased region" description="Low complexity" evidence="13">
    <location>
        <begin position="1"/>
        <end position="18"/>
    </location>
</feature>
<dbReference type="Proteomes" id="UP000682733">
    <property type="component" value="Unassembled WGS sequence"/>
</dbReference>
<protein>
    <recommendedName>
        <fullName evidence="3">mitogen-activated protein kinase kinase kinase</fullName>
        <ecNumber evidence="3">2.7.11.25</ecNumber>
    </recommendedName>
</protein>
<evidence type="ECO:0000256" key="8">
    <source>
        <dbReference type="ARBA" id="ARBA00047559"/>
    </source>
</evidence>
<dbReference type="Proteomes" id="UP000663829">
    <property type="component" value="Unassembled WGS sequence"/>
</dbReference>
<dbReference type="InterPro" id="IPR001452">
    <property type="entry name" value="SH3_domain"/>
</dbReference>
<dbReference type="InterPro" id="IPR001245">
    <property type="entry name" value="Ser-Thr/Tyr_kinase_cat_dom"/>
</dbReference>
<evidence type="ECO:0000256" key="9">
    <source>
        <dbReference type="ARBA" id="ARBA00048329"/>
    </source>
</evidence>
<evidence type="ECO:0000256" key="3">
    <source>
        <dbReference type="ARBA" id="ARBA00012406"/>
    </source>
</evidence>
<comment type="catalytic activity">
    <reaction evidence="9">
        <text>L-seryl-[protein] + ATP = O-phospho-L-seryl-[protein] + ADP + H(+)</text>
        <dbReference type="Rhea" id="RHEA:17989"/>
        <dbReference type="Rhea" id="RHEA-COMP:9863"/>
        <dbReference type="Rhea" id="RHEA-COMP:11604"/>
        <dbReference type="ChEBI" id="CHEBI:15378"/>
        <dbReference type="ChEBI" id="CHEBI:29999"/>
        <dbReference type="ChEBI" id="CHEBI:30616"/>
        <dbReference type="ChEBI" id="CHEBI:83421"/>
        <dbReference type="ChEBI" id="CHEBI:456216"/>
        <dbReference type="EC" id="2.7.11.25"/>
    </reaction>
</comment>
<evidence type="ECO:0000313" key="19">
    <source>
        <dbReference type="EMBL" id="CAF3802317.1"/>
    </source>
</evidence>
<organism evidence="16 20">
    <name type="scientific">Didymodactylos carnosus</name>
    <dbReference type="NCBI Taxonomy" id="1234261"/>
    <lineage>
        <taxon>Eukaryota</taxon>
        <taxon>Metazoa</taxon>
        <taxon>Spiralia</taxon>
        <taxon>Gnathifera</taxon>
        <taxon>Rotifera</taxon>
        <taxon>Eurotatoria</taxon>
        <taxon>Bdelloidea</taxon>
        <taxon>Philodinida</taxon>
        <taxon>Philodinidae</taxon>
        <taxon>Didymodactylos</taxon>
    </lineage>
</organism>
<dbReference type="InterPro" id="IPR051681">
    <property type="entry name" value="Ser/Thr_Kinases-Pseudokinases"/>
</dbReference>
<dbReference type="Proteomes" id="UP000681722">
    <property type="component" value="Unassembled WGS sequence"/>
</dbReference>
<feature type="coiled-coil region" evidence="12">
    <location>
        <begin position="430"/>
        <end position="457"/>
    </location>
</feature>
<dbReference type="GO" id="GO:0005524">
    <property type="term" value="F:ATP binding"/>
    <property type="evidence" value="ECO:0007669"/>
    <property type="project" value="UniProtKB-UniRule"/>
</dbReference>
<dbReference type="EMBL" id="CAJOBC010000503">
    <property type="protein sequence ID" value="CAF3594171.1"/>
    <property type="molecule type" value="Genomic_DNA"/>
</dbReference>
<dbReference type="InterPro" id="IPR000719">
    <property type="entry name" value="Prot_kinase_dom"/>
</dbReference>
<dbReference type="PROSITE" id="PS00108">
    <property type="entry name" value="PROTEIN_KINASE_ST"/>
    <property type="match status" value="1"/>
</dbReference>
<dbReference type="InterPro" id="IPR036028">
    <property type="entry name" value="SH3-like_dom_sf"/>
</dbReference>
<evidence type="ECO:0000256" key="5">
    <source>
        <dbReference type="ARBA" id="ARBA00022527"/>
    </source>
</evidence>
<sequence>MNTPLSSSPPMSLSTSTPHTEDDNVPNQITTETKTADQSFTVVYDYQAKNEDELTLRRGIKLEVLSKDSRISGGEGWWAGKIGESIGVFPSNFVTTITPAQTQDGGINVPEIHVDDLTIGEIIGSGGFGHVYYGRYRNMDVAIKTAKSFSSTYTARASTTTTSSPKMDLNNNDDLKKTVIENLLREAKLFWRLKHRNIISLIGVSYPNLSTDNLYLIMEYARGSALSQLLQLKKTGLYPNVWLEYAKQIAAGMNYLHEEACEHIIHRDLKSSNILILEPVDVNDENDLLHKTLKITDFGLARQIQLQTSNMSAAGTYAWMSPECIRDSVYSTKSDVWGFGVVMWECLTGEIPYRGFDQLQIAFGIATNKYTLPIPTTCPDSFSQLITSCWQKEPNDRPSFFEILNQLTDIEEETSSADMSPTNESFHTMQQDWRNEIQEMFQELKEKEKEIRDRESLILKKDLEQHHLQIALSKWEKQLHERELFVIECELRLIMGKQQEHNHHSHTPKPQKRSGRFMRSLITSPLQTSSTHLSQTNKISSPINFRHLISVCRDQDNHHFTTTADHTDSYISIPNTPPSSSASSSSPISCPSAATLASTGYRTDHLSSSPKKSFHNGSLSYTPNSTTPSTPTLNRLRTLHSSRENLLEFSIENNSLDVHFPLFDNITDNVLKSSRSATTPPSTSSATTTLLRRKWRTYHRKSTSCSSSTMKKKQRSNTGFGKTEATWYYSCGLDNITAGTTAASADFNTNNNNNGSNNMTNHERLDGLQLKPIGVAMQNLVLQHDHKSSSATQSSDSITNHEKCLSHALFHISSMISSIGFGRHLPHPSFSSNHSSSLSHKIPSTPKCISSTLHCSAGETTTPIILNSLSSTPDSSIRLNYDENKRTSFDRHCLSTSDEPRERSKCSPQRPNSLILSSPSPAVSLSRNALDSLEQSATGTQCSYSDLQVADSDKKQFHEQTSCSSSQSCLTKNNRSTTVSTSSFSSSFDNETYYSPISTPLIQQPFNHSIH</sequence>
<feature type="compositionally biased region" description="Polar residues" evidence="13">
    <location>
        <begin position="595"/>
        <end position="617"/>
    </location>
</feature>
<dbReference type="SMART" id="SM00220">
    <property type="entry name" value="S_TKc"/>
    <property type="match status" value="1"/>
</dbReference>
<evidence type="ECO:0000313" key="18">
    <source>
        <dbReference type="EMBL" id="CAF3594171.1"/>
    </source>
</evidence>
<keyword evidence="5" id="KW-0808">Transferase</keyword>
<dbReference type="PANTHER" id="PTHR44329:SF293">
    <property type="entry name" value="MITOGEN-ACTIVATED PROTEIN KINASE KINASE KINASE"/>
    <property type="match status" value="1"/>
</dbReference>
<keyword evidence="5" id="KW-0418">Kinase</keyword>
<keyword evidence="7 11" id="KW-0067">ATP-binding</keyword>
<dbReference type="SMART" id="SM00326">
    <property type="entry name" value="SH3"/>
    <property type="match status" value="1"/>
</dbReference>
<dbReference type="InterPro" id="IPR017441">
    <property type="entry name" value="Protein_kinase_ATP_BS"/>
</dbReference>
<feature type="compositionally biased region" description="Low complexity" evidence="13">
    <location>
        <begin position="618"/>
        <end position="633"/>
    </location>
</feature>
<evidence type="ECO:0000256" key="10">
    <source>
        <dbReference type="PROSITE-ProRule" id="PRU00192"/>
    </source>
</evidence>
<dbReference type="EC" id="2.7.11.25" evidence="3"/>
<evidence type="ECO:0000313" key="17">
    <source>
        <dbReference type="EMBL" id="CAF1034126.1"/>
    </source>
</evidence>
<evidence type="ECO:0000313" key="20">
    <source>
        <dbReference type="Proteomes" id="UP000663829"/>
    </source>
</evidence>
<dbReference type="InterPro" id="IPR008271">
    <property type="entry name" value="Ser/Thr_kinase_AS"/>
</dbReference>
<keyword evidence="5" id="KW-0723">Serine/threonine-protein kinase</keyword>
<evidence type="ECO:0000256" key="2">
    <source>
        <dbReference type="ARBA" id="ARBA00006529"/>
    </source>
</evidence>
<feature type="domain" description="SH3" evidence="14">
    <location>
        <begin position="35"/>
        <end position="99"/>
    </location>
</feature>
<feature type="compositionally biased region" description="Basic and acidic residues" evidence="13">
    <location>
        <begin position="891"/>
        <end position="905"/>
    </location>
</feature>
<evidence type="ECO:0000259" key="15">
    <source>
        <dbReference type="PROSITE" id="PS50011"/>
    </source>
</evidence>
<comment type="caution">
    <text evidence="16">The sequence shown here is derived from an EMBL/GenBank/DDBJ whole genome shotgun (WGS) entry which is preliminary data.</text>
</comment>
<evidence type="ECO:0000256" key="1">
    <source>
        <dbReference type="ARBA" id="ARBA00001946"/>
    </source>
</evidence>
<dbReference type="PRINTS" id="PR00452">
    <property type="entry name" value="SH3DOMAIN"/>
</dbReference>
<dbReference type="PROSITE" id="PS00107">
    <property type="entry name" value="PROTEIN_KINASE_ATP"/>
    <property type="match status" value="1"/>
</dbReference>
<evidence type="ECO:0000256" key="7">
    <source>
        <dbReference type="ARBA" id="ARBA00022840"/>
    </source>
</evidence>
<dbReference type="Gene3D" id="3.30.200.20">
    <property type="entry name" value="Phosphorylase Kinase, domain 1"/>
    <property type="match status" value="1"/>
</dbReference>
<name>A0A813T2E9_9BILA</name>
<feature type="region of interest" description="Disordered" evidence="13">
    <location>
        <begin position="966"/>
        <end position="987"/>
    </location>
</feature>
<reference evidence="16" key="1">
    <citation type="submission" date="2021-02" db="EMBL/GenBank/DDBJ databases">
        <authorList>
            <person name="Nowell W R."/>
        </authorList>
    </citation>
    <scope>NUCLEOTIDE SEQUENCE</scope>
</reference>
<dbReference type="OrthoDB" id="339325at2759"/>
<dbReference type="Proteomes" id="UP000677228">
    <property type="component" value="Unassembled WGS sequence"/>
</dbReference>
<dbReference type="Pfam" id="PF07714">
    <property type="entry name" value="PK_Tyr_Ser-Thr"/>
    <property type="match status" value="1"/>
</dbReference>
<gene>
    <name evidence="16" type="ORF">GPM918_LOCUS3910</name>
    <name evidence="17" type="ORF">OVA965_LOCUS16143</name>
    <name evidence="18" type="ORF">SRO942_LOCUS3910</name>
    <name evidence="19" type="ORF">TMI583_LOCUS16148</name>
</gene>
<comment type="catalytic activity">
    <reaction evidence="8">
        <text>L-threonyl-[protein] + ATP = O-phospho-L-threonyl-[protein] + ADP + H(+)</text>
        <dbReference type="Rhea" id="RHEA:46608"/>
        <dbReference type="Rhea" id="RHEA-COMP:11060"/>
        <dbReference type="Rhea" id="RHEA-COMP:11605"/>
        <dbReference type="ChEBI" id="CHEBI:15378"/>
        <dbReference type="ChEBI" id="CHEBI:30013"/>
        <dbReference type="ChEBI" id="CHEBI:30616"/>
        <dbReference type="ChEBI" id="CHEBI:61977"/>
        <dbReference type="ChEBI" id="CHEBI:456216"/>
        <dbReference type="EC" id="2.7.11.25"/>
    </reaction>
</comment>
<evidence type="ECO:0000256" key="4">
    <source>
        <dbReference type="ARBA" id="ARBA00022443"/>
    </source>
</evidence>
<evidence type="ECO:0000259" key="14">
    <source>
        <dbReference type="PROSITE" id="PS50002"/>
    </source>
</evidence>
<feature type="region of interest" description="Disordered" evidence="13">
    <location>
        <begin position="1"/>
        <end position="33"/>
    </location>
</feature>
<dbReference type="PRINTS" id="PR00109">
    <property type="entry name" value="TYRKINASE"/>
</dbReference>
<dbReference type="EMBL" id="CAJNOQ010000503">
    <property type="protein sequence ID" value="CAF0808656.1"/>
    <property type="molecule type" value="Genomic_DNA"/>
</dbReference>
<feature type="region of interest" description="Disordered" evidence="13">
    <location>
        <begin position="891"/>
        <end position="921"/>
    </location>
</feature>
<dbReference type="PANTHER" id="PTHR44329">
    <property type="entry name" value="SERINE/THREONINE-PROTEIN KINASE TNNI3K-RELATED"/>
    <property type="match status" value="1"/>
</dbReference>
<dbReference type="AlphaFoldDB" id="A0A813T2E9"/>
<evidence type="ECO:0000256" key="13">
    <source>
        <dbReference type="SAM" id="MobiDB-lite"/>
    </source>
</evidence>
<dbReference type="EMBL" id="CAJOBA010007438">
    <property type="protein sequence ID" value="CAF3802317.1"/>
    <property type="molecule type" value="Genomic_DNA"/>
</dbReference>
<dbReference type="SUPFAM" id="SSF56112">
    <property type="entry name" value="Protein kinase-like (PK-like)"/>
    <property type="match status" value="1"/>
</dbReference>
<proteinExistence type="inferred from homology"/>
<dbReference type="PROSITE" id="PS50011">
    <property type="entry name" value="PROTEIN_KINASE_DOM"/>
    <property type="match status" value="1"/>
</dbReference>
<feature type="region of interest" description="Disordered" evidence="13">
    <location>
        <begin position="567"/>
        <end position="633"/>
    </location>
</feature>
<evidence type="ECO:0000256" key="12">
    <source>
        <dbReference type="SAM" id="Coils"/>
    </source>
</evidence>